<evidence type="ECO:0000313" key="4">
    <source>
        <dbReference type="Proteomes" id="UP001152803"/>
    </source>
</evidence>
<reference evidence="3" key="1">
    <citation type="journal article" date="2023" name="Science">
        <title>Genome structures resolve the early diversification of teleost fishes.</title>
        <authorList>
            <person name="Parey E."/>
            <person name="Louis A."/>
            <person name="Montfort J."/>
            <person name="Bouchez O."/>
            <person name="Roques C."/>
            <person name="Iampietro C."/>
            <person name="Lluch J."/>
            <person name="Castinel A."/>
            <person name="Donnadieu C."/>
            <person name="Desvignes T."/>
            <person name="Floi Bucao C."/>
            <person name="Jouanno E."/>
            <person name="Wen M."/>
            <person name="Mejri S."/>
            <person name="Dirks R."/>
            <person name="Jansen H."/>
            <person name="Henkel C."/>
            <person name="Chen W.J."/>
            <person name="Zahm M."/>
            <person name="Cabau C."/>
            <person name="Klopp C."/>
            <person name="Thompson A.W."/>
            <person name="Robinson-Rechavi M."/>
            <person name="Braasch I."/>
            <person name="Lecointre G."/>
            <person name="Bobe J."/>
            <person name="Postlethwait J.H."/>
            <person name="Berthelot C."/>
            <person name="Roest Crollius H."/>
            <person name="Guiguen Y."/>
        </authorList>
    </citation>
    <scope>NUCLEOTIDE SEQUENCE</scope>
    <source>
        <strain evidence="3">Concon-B</strain>
    </source>
</reference>
<sequence>MKKAPYANPKVNEELKQRLPSPIKQQSAESTAQLRKLKASSNTLLGRTDSEAVAEDLPRGGLFVPQTKVSQLSLCGEPSAAPLSPDSRARETAKMMEEESHLVRVDAQAQTELDQEAGPLHRPPLSPQDHSEPSTKSSAGEDQGIANASSSFTSAKHAPVLDKEKNIVFLLKELDSLRDLNMKLQDRLALREQQLEQRALDGQVLESEMEARACKKAGALVEEIYKAQRERDQAVMARLRLANEERDEALLRAMRLQQTAEELENSNPAENDADLEELLNRISGADSALGIERSGAVIVDRLQKARERRKKITAQEMNAVIEERDAALAKCRHLEQGLHHTEEQRHTWANSARHPTAGNNQEHAHKEELQAIFQERDRAIERNRSLEEEIQTLRAYYSQHQSLSLEANLKEQFDSTLNTNSKALQTQEGQVTQATQANLHQEQLLAQFQTLASEHQSTQAQLNLAWEAEKEANERVQKLERLVEVLRKKVGTGSVRTVI</sequence>
<dbReference type="InterPro" id="IPR026175">
    <property type="entry name" value="MIPOL1"/>
</dbReference>
<proteinExistence type="predicted"/>
<keyword evidence="1" id="KW-0175">Coiled coil</keyword>
<protein>
    <recommendedName>
        <fullName evidence="5">Mirror-image polydactyly gene 1 protein</fullName>
    </recommendedName>
</protein>
<name>A0A9Q1E2Q0_CONCO</name>
<feature type="coiled-coil region" evidence="1">
    <location>
        <begin position="369"/>
        <end position="396"/>
    </location>
</feature>
<feature type="compositionally biased region" description="Polar residues" evidence="2">
    <location>
        <begin position="134"/>
        <end position="145"/>
    </location>
</feature>
<feature type="region of interest" description="Disordered" evidence="2">
    <location>
        <begin position="74"/>
        <end position="145"/>
    </location>
</feature>
<comment type="caution">
    <text evidence="3">The sequence shown here is derived from an EMBL/GenBank/DDBJ whole genome shotgun (WGS) entry which is preliminary data.</text>
</comment>
<feature type="coiled-coil region" evidence="1">
    <location>
        <begin position="239"/>
        <end position="266"/>
    </location>
</feature>
<dbReference type="AlphaFoldDB" id="A0A9Q1E2Q0"/>
<feature type="compositionally biased region" description="Basic and acidic residues" evidence="2">
    <location>
        <begin position="87"/>
        <end position="104"/>
    </location>
</feature>
<evidence type="ECO:0000256" key="1">
    <source>
        <dbReference type="SAM" id="Coils"/>
    </source>
</evidence>
<dbReference type="PANTHER" id="PTHR22089:SF2">
    <property type="entry name" value="MIRROR-IMAGE POLYDACTYLY GENE 1 PROTEIN"/>
    <property type="match status" value="1"/>
</dbReference>
<evidence type="ECO:0008006" key="5">
    <source>
        <dbReference type="Google" id="ProtNLM"/>
    </source>
</evidence>
<feature type="coiled-coil region" evidence="1">
    <location>
        <begin position="167"/>
        <end position="194"/>
    </location>
</feature>
<feature type="region of interest" description="Disordered" evidence="2">
    <location>
        <begin position="1"/>
        <end position="35"/>
    </location>
</feature>
<organism evidence="3 4">
    <name type="scientific">Conger conger</name>
    <name type="common">Conger eel</name>
    <name type="synonym">Muraena conger</name>
    <dbReference type="NCBI Taxonomy" id="82655"/>
    <lineage>
        <taxon>Eukaryota</taxon>
        <taxon>Metazoa</taxon>
        <taxon>Chordata</taxon>
        <taxon>Craniata</taxon>
        <taxon>Vertebrata</taxon>
        <taxon>Euteleostomi</taxon>
        <taxon>Actinopterygii</taxon>
        <taxon>Neopterygii</taxon>
        <taxon>Teleostei</taxon>
        <taxon>Anguilliformes</taxon>
        <taxon>Congridae</taxon>
        <taxon>Conger</taxon>
    </lineage>
</organism>
<keyword evidence="4" id="KW-1185">Reference proteome</keyword>
<gene>
    <name evidence="3" type="ORF">COCON_G00012210</name>
</gene>
<dbReference type="EMBL" id="JAFJMO010000001">
    <property type="protein sequence ID" value="KAJ8288562.1"/>
    <property type="molecule type" value="Genomic_DNA"/>
</dbReference>
<dbReference type="PANTHER" id="PTHR22089">
    <property type="entry name" value="MIRROR-IMAGE POLYDACTYLY GENE 1 PROTEIN"/>
    <property type="match status" value="1"/>
</dbReference>
<evidence type="ECO:0000313" key="3">
    <source>
        <dbReference type="EMBL" id="KAJ8288562.1"/>
    </source>
</evidence>
<feature type="compositionally biased region" description="Polar residues" evidence="2">
    <location>
        <begin position="23"/>
        <end position="35"/>
    </location>
</feature>
<accession>A0A9Q1E2Q0</accession>
<evidence type="ECO:0000256" key="2">
    <source>
        <dbReference type="SAM" id="MobiDB-lite"/>
    </source>
</evidence>
<dbReference type="Proteomes" id="UP001152803">
    <property type="component" value="Unassembled WGS sequence"/>
</dbReference>
<dbReference type="OrthoDB" id="6426880at2759"/>